<dbReference type="Proteomes" id="UP000480185">
    <property type="component" value="Unassembled WGS sequence"/>
</dbReference>
<sequence>MSKKYKLYQDLKNRKKGRSYDELVSLLRKYGFRVDESKGKGSHCPVVHEKYSDLYWTLSRKKPMGVYHVKKVVKLVEEVLDRE</sequence>
<proteinExistence type="predicted"/>
<evidence type="ECO:0008006" key="3">
    <source>
        <dbReference type="Google" id="ProtNLM"/>
    </source>
</evidence>
<dbReference type="RefSeq" id="WP_153728638.1">
    <property type="nucleotide sequence ID" value="NZ_WJNH01000006.1"/>
</dbReference>
<name>A0A6G1X744_9BACI</name>
<dbReference type="EMBL" id="WJNH01000006">
    <property type="protein sequence ID" value="MRG86726.1"/>
    <property type="molecule type" value="Genomic_DNA"/>
</dbReference>
<reference evidence="1 2" key="1">
    <citation type="submission" date="2019-11" db="EMBL/GenBank/DDBJ databases">
        <authorList>
            <person name="Li J."/>
        </authorList>
    </citation>
    <scope>NUCLEOTIDE SEQUENCE [LARGE SCALE GENOMIC DNA]</scope>
    <source>
        <strain evidence="1 2">J4</strain>
    </source>
</reference>
<organism evidence="1 2">
    <name type="scientific">Salinibacillus xinjiangensis</name>
    <dbReference type="NCBI Taxonomy" id="1229268"/>
    <lineage>
        <taxon>Bacteria</taxon>
        <taxon>Bacillati</taxon>
        <taxon>Bacillota</taxon>
        <taxon>Bacilli</taxon>
        <taxon>Bacillales</taxon>
        <taxon>Bacillaceae</taxon>
        <taxon>Salinibacillus</taxon>
    </lineage>
</organism>
<dbReference type="SUPFAM" id="SSF54786">
    <property type="entry name" value="YcfA/nrd intein domain"/>
    <property type="match status" value="1"/>
</dbReference>
<protein>
    <recommendedName>
        <fullName evidence="3">Type II toxin-antitoxin system HicA family toxin</fullName>
    </recommendedName>
</protein>
<keyword evidence="2" id="KW-1185">Reference proteome</keyword>
<gene>
    <name evidence="1" type="ORF">GH754_10430</name>
</gene>
<evidence type="ECO:0000313" key="1">
    <source>
        <dbReference type="EMBL" id="MRG86726.1"/>
    </source>
</evidence>
<dbReference type="OrthoDB" id="361893at2"/>
<comment type="caution">
    <text evidence="1">The sequence shown here is derived from an EMBL/GenBank/DDBJ whole genome shotgun (WGS) entry which is preliminary data.</text>
</comment>
<accession>A0A6G1X744</accession>
<dbReference type="AlphaFoldDB" id="A0A6G1X744"/>
<evidence type="ECO:0000313" key="2">
    <source>
        <dbReference type="Proteomes" id="UP000480185"/>
    </source>
</evidence>